<keyword evidence="2" id="KW-1185">Reference proteome</keyword>
<comment type="caution">
    <text evidence="1">The sequence shown here is derived from an EMBL/GenBank/DDBJ whole genome shotgun (WGS) entry which is preliminary data.</text>
</comment>
<organism evidence="1 2">
    <name type="scientific">Prosthecobacter fluviatilis</name>
    <dbReference type="NCBI Taxonomy" id="445931"/>
    <lineage>
        <taxon>Bacteria</taxon>
        <taxon>Pseudomonadati</taxon>
        <taxon>Verrucomicrobiota</taxon>
        <taxon>Verrucomicrobiia</taxon>
        <taxon>Verrucomicrobiales</taxon>
        <taxon>Verrucomicrobiaceae</taxon>
        <taxon>Prosthecobacter</taxon>
    </lineage>
</organism>
<dbReference type="Pfam" id="PF11306">
    <property type="entry name" value="DUF3108"/>
    <property type="match status" value="1"/>
</dbReference>
<dbReference type="RefSeq" id="WP_377170698.1">
    <property type="nucleotide sequence ID" value="NZ_JBHSMQ010000010.1"/>
</dbReference>
<dbReference type="EMBL" id="JBHSMQ010000010">
    <property type="protein sequence ID" value="MFC5457416.1"/>
    <property type="molecule type" value="Genomic_DNA"/>
</dbReference>
<proteinExistence type="predicted"/>
<reference evidence="2" key="1">
    <citation type="journal article" date="2019" name="Int. J. Syst. Evol. Microbiol.">
        <title>The Global Catalogue of Microorganisms (GCM) 10K type strain sequencing project: providing services to taxonomists for standard genome sequencing and annotation.</title>
        <authorList>
            <consortium name="The Broad Institute Genomics Platform"/>
            <consortium name="The Broad Institute Genome Sequencing Center for Infectious Disease"/>
            <person name="Wu L."/>
            <person name="Ma J."/>
        </authorList>
    </citation>
    <scope>NUCLEOTIDE SEQUENCE [LARGE SCALE GENOMIC DNA]</scope>
    <source>
        <strain evidence="2">CGMCC 4.1469</strain>
    </source>
</reference>
<dbReference type="Proteomes" id="UP001596052">
    <property type="component" value="Unassembled WGS sequence"/>
</dbReference>
<name>A0ABW0KXV3_9BACT</name>
<evidence type="ECO:0000313" key="1">
    <source>
        <dbReference type="EMBL" id="MFC5457416.1"/>
    </source>
</evidence>
<gene>
    <name evidence="1" type="ORF">ACFQDI_21290</name>
</gene>
<accession>A0ABW0KXV3</accession>
<protein>
    <submittedName>
        <fullName evidence="1">DUF3108 domain-containing protein</fullName>
    </submittedName>
</protein>
<dbReference type="InterPro" id="IPR021457">
    <property type="entry name" value="DUF3108"/>
</dbReference>
<evidence type="ECO:0000313" key="2">
    <source>
        <dbReference type="Proteomes" id="UP001596052"/>
    </source>
</evidence>
<sequence length="287" mass="31988">MRHLMLFLFGVLSHSATCGQTPEWVKELTPGTAGTQRKVPPCKLTFDVGWSHVMTAGQATLTVREAGNFWRADAGAASTGLARALWKYDCEMTSIMHRGDLRAHYLQHQETDSAETCRYRVSFERQRVITETEVRPVKGTPGTSTAVCPFGPMDDILSVILYVRSQELKDGQKITRVVQPWDTPYLTTFEVQGRESITYGGQKRPCIKLGLKIRKIDRTTLALSAYKKMKTATIWVSDDELRIPIEMNASVFVGFMFAKLTRFETLSGKEATAALPASITVKPPPAP</sequence>